<proteinExistence type="inferred from homology"/>
<gene>
    <name evidence="7" type="ORF">PYCCODRAFT_380332</name>
</gene>
<evidence type="ECO:0000313" key="7">
    <source>
        <dbReference type="EMBL" id="OSD08042.1"/>
    </source>
</evidence>
<keyword evidence="6" id="KW-0732">Signal</keyword>
<feature type="signal peptide" evidence="6">
    <location>
        <begin position="1"/>
        <end position="21"/>
    </location>
</feature>
<keyword evidence="4 6" id="KW-0964">Secreted</keyword>
<dbReference type="GO" id="GO:0009277">
    <property type="term" value="C:fungal-type cell wall"/>
    <property type="evidence" value="ECO:0007669"/>
    <property type="project" value="InterPro"/>
</dbReference>
<keyword evidence="5 6" id="KW-1015">Disulfide bond</keyword>
<keyword evidence="8" id="KW-1185">Reference proteome</keyword>
<evidence type="ECO:0000256" key="5">
    <source>
        <dbReference type="ARBA" id="ARBA00023157"/>
    </source>
</evidence>
<reference evidence="7 8" key="1">
    <citation type="journal article" date="2015" name="Biotechnol. Biofuels">
        <title>Enhanced degradation of softwood versus hardwood by the white-rot fungus Pycnoporus coccineus.</title>
        <authorList>
            <person name="Couturier M."/>
            <person name="Navarro D."/>
            <person name="Chevret D."/>
            <person name="Henrissat B."/>
            <person name="Piumi F."/>
            <person name="Ruiz-Duenas F.J."/>
            <person name="Martinez A.T."/>
            <person name="Grigoriev I.V."/>
            <person name="Riley R."/>
            <person name="Lipzen A."/>
            <person name="Berrin J.G."/>
            <person name="Master E.R."/>
            <person name="Rosso M.N."/>
        </authorList>
    </citation>
    <scope>NUCLEOTIDE SEQUENCE [LARGE SCALE GENOMIC DNA]</scope>
    <source>
        <strain evidence="7 8">BRFM310</strain>
    </source>
</reference>
<dbReference type="Proteomes" id="UP000193067">
    <property type="component" value="Unassembled WGS sequence"/>
</dbReference>
<dbReference type="OrthoDB" id="2753034at2759"/>
<evidence type="ECO:0000256" key="4">
    <source>
        <dbReference type="ARBA" id="ARBA00022525"/>
    </source>
</evidence>
<evidence type="ECO:0000256" key="6">
    <source>
        <dbReference type="RuleBase" id="RU365009"/>
    </source>
</evidence>
<keyword evidence="3 6" id="KW-0134">Cell wall</keyword>
<dbReference type="SMART" id="SM00075">
    <property type="entry name" value="HYDRO"/>
    <property type="match status" value="1"/>
</dbReference>
<evidence type="ECO:0000256" key="3">
    <source>
        <dbReference type="ARBA" id="ARBA00022512"/>
    </source>
</evidence>
<evidence type="ECO:0000256" key="1">
    <source>
        <dbReference type="ARBA" id="ARBA00004191"/>
    </source>
</evidence>
<protein>
    <recommendedName>
        <fullName evidence="6">Hydrophobin</fullName>
    </recommendedName>
</protein>
<dbReference type="CDD" id="cd23507">
    <property type="entry name" value="hydrophobin_I"/>
    <property type="match status" value="1"/>
</dbReference>
<dbReference type="GO" id="GO:0005199">
    <property type="term" value="F:structural constituent of cell wall"/>
    <property type="evidence" value="ECO:0007669"/>
    <property type="project" value="InterPro"/>
</dbReference>
<name>A0A1Y2J730_TRAC3</name>
<sequence length="141" mass="13686">MFARPIALVYFVLSLAILAVAMPGGTTAPAPAPTGSTCSTGSLQCCNSVQSVSAASFASSSSHASMHPLTFGAQSDSNAITAILGLLGIVLGDITGLVGLGCSPISVVGVGSGNACSANAVCCENNNVGGLLSIGCLPIEL</sequence>
<dbReference type="EMBL" id="KZ084087">
    <property type="protein sequence ID" value="OSD08042.1"/>
    <property type="molecule type" value="Genomic_DNA"/>
</dbReference>
<comment type="subcellular location">
    <subcellularLocation>
        <location evidence="1 6">Secreted</location>
        <location evidence="1 6">Cell wall</location>
    </subcellularLocation>
</comment>
<feature type="chain" id="PRO_5013984682" description="Hydrophobin" evidence="6">
    <location>
        <begin position="22"/>
        <end position="141"/>
    </location>
</feature>
<evidence type="ECO:0000313" key="8">
    <source>
        <dbReference type="Proteomes" id="UP000193067"/>
    </source>
</evidence>
<comment type="similarity">
    <text evidence="2 6">Belongs to the fungal hydrophobin family.</text>
</comment>
<dbReference type="InterPro" id="IPR001338">
    <property type="entry name" value="Class_I_Hydrophobin"/>
</dbReference>
<accession>A0A1Y2J730</accession>
<dbReference type="AlphaFoldDB" id="A0A1Y2J730"/>
<organism evidence="7 8">
    <name type="scientific">Trametes coccinea (strain BRFM310)</name>
    <name type="common">Pycnoporus coccineus</name>
    <dbReference type="NCBI Taxonomy" id="1353009"/>
    <lineage>
        <taxon>Eukaryota</taxon>
        <taxon>Fungi</taxon>
        <taxon>Dikarya</taxon>
        <taxon>Basidiomycota</taxon>
        <taxon>Agaricomycotina</taxon>
        <taxon>Agaricomycetes</taxon>
        <taxon>Polyporales</taxon>
        <taxon>Polyporaceae</taxon>
        <taxon>Trametes</taxon>
    </lineage>
</organism>
<dbReference type="STRING" id="1353009.A0A1Y2J730"/>
<evidence type="ECO:0000256" key="2">
    <source>
        <dbReference type="ARBA" id="ARBA00010446"/>
    </source>
</evidence>
<dbReference type="Pfam" id="PF01185">
    <property type="entry name" value="Hydrophobin"/>
    <property type="match status" value="1"/>
</dbReference>